<evidence type="ECO:0000259" key="17">
    <source>
        <dbReference type="PROSITE" id="PS50967"/>
    </source>
</evidence>
<proteinExistence type="inferred from homology"/>
<dbReference type="PANTHER" id="PTHR13710:SF105">
    <property type="entry name" value="ATP-DEPENDENT DNA HELICASE Q1"/>
    <property type="match status" value="1"/>
</dbReference>
<dbReference type="InterPro" id="IPR004589">
    <property type="entry name" value="DNA_helicase_ATP-dep_RecQ"/>
</dbReference>
<dbReference type="Gene3D" id="3.40.50.300">
    <property type="entry name" value="P-loop containing nucleotide triphosphate hydrolases"/>
    <property type="match status" value="2"/>
</dbReference>
<feature type="domain" description="Helicase ATP-binding" evidence="18">
    <location>
        <begin position="25"/>
        <end position="193"/>
    </location>
</feature>
<evidence type="ECO:0000256" key="4">
    <source>
        <dbReference type="ARBA" id="ARBA00022723"/>
    </source>
</evidence>
<feature type="domain" description="Helicase C-terminal" evidence="19">
    <location>
        <begin position="219"/>
        <end position="367"/>
    </location>
</feature>
<feature type="domain" description="HRDC" evidence="17">
    <location>
        <begin position="529"/>
        <end position="609"/>
    </location>
</feature>
<dbReference type="AlphaFoldDB" id="A0A120CYD4"/>
<dbReference type="EMBL" id="LMTR01000012">
    <property type="protein sequence ID" value="KWT72345.1"/>
    <property type="molecule type" value="Genomic_DNA"/>
</dbReference>
<keyword evidence="4" id="KW-0479">Metal-binding</keyword>
<evidence type="ECO:0000256" key="15">
    <source>
        <dbReference type="ARBA" id="ARBA00034617"/>
    </source>
</evidence>
<dbReference type="InterPro" id="IPR044876">
    <property type="entry name" value="HRDC_dom_sf"/>
</dbReference>
<comment type="similarity">
    <text evidence="3">Belongs to the helicase family. RecQ subfamily.</text>
</comment>
<dbReference type="InterPro" id="IPR036388">
    <property type="entry name" value="WH-like_DNA-bd_sf"/>
</dbReference>
<dbReference type="FunFam" id="1.10.10.10:FF:000175">
    <property type="entry name" value="ATP-dependent DNA helicase RecQ"/>
    <property type="match status" value="1"/>
</dbReference>
<dbReference type="FunFam" id="3.40.50.300:FF:000296">
    <property type="entry name" value="ATP-dependent DNA helicase RecQ"/>
    <property type="match status" value="1"/>
</dbReference>
<dbReference type="Gene3D" id="1.10.10.10">
    <property type="entry name" value="Winged helix-like DNA-binding domain superfamily/Winged helix DNA-binding domain"/>
    <property type="match status" value="1"/>
</dbReference>
<comment type="caution">
    <text evidence="20">The sequence shown here is derived from an EMBL/GenBank/DDBJ whole genome shotgun (WGS) entry which is preliminary data.</text>
</comment>
<evidence type="ECO:0000256" key="13">
    <source>
        <dbReference type="ARBA" id="ARBA00023204"/>
    </source>
</evidence>
<organism evidence="20 21">
    <name type="scientific">Hyphomicrobium sulfonivorans</name>
    <dbReference type="NCBI Taxonomy" id="121290"/>
    <lineage>
        <taxon>Bacteria</taxon>
        <taxon>Pseudomonadati</taxon>
        <taxon>Pseudomonadota</taxon>
        <taxon>Alphaproteobacteria</taxon>
        <taxon>Hyphomicrobiales</taxon>
        <taxon>Hyphomicrobiaceae</taxon>
        <taxon>Hyphomicrobium</taxon>
    </lineage>
</organism>
<dbReference type="InterPro" id="IPR011545">
    <property type="entry name" value="DEAD/DEAH_box_helicase_dom"/>
</dbReference>
<dbReference type="InterPro" id="IPR010997">
    <property type="entry name" value="HRDC-like_sf"/>
</dbReference>
<evidence type="ECO:0000256" key="2">
    <source>
        <dbReference type="ARBA" id="ARBA00001947"/>
    </source>
</evidence>
<keyword evidence="7" id="KW-0378">Hydrolase</keyword>
<dbReference type="STRING" id="121290.APY04_0139"/>
<dbReference type="Proteomes" id="UP000059074">
    <property type="component" value="Unassembled WGS sequence"/>
</dbReference>
<dbReference type="CDD" id="cd17920">
    <property type="entry name" value="DEXHc_RecQ"/>
    <property type="match status" value="1"/>
</dbReference>
<gene>
    <name evidence="20" type="ORF">APY04_0139</name>
</gene>
<sequence length="609" mass="67787">MERAQHVLADVFGYRQFRSQQAGIIEAVIAGNDALALMPTGGGKSLCYQVPSLVRPGIGIVVSPLIALMQDQVEALTQAGVDAAFLNSTLDYREQMELERRIAIGALDILYVSPERLLQERTLNLLSDTTLALFAIDEAHCVSQWGHDFRPEYRQLKLLAERFPNVPRIALTATADERTREEIVTELRLENARRFIASFDRPNIRYTISNMASMGARERLWRFIDAEHAEDAGIVYCLSRKSVDETAAWLRGKGRTALAYHAGLDADVRRDVLERFRKESGIIVVATIAFGMGIDKPDVRFVAHLNLPKSIEAYYQETGRAGRDGEPANAWLAYGIQDLIQLRQWITQGEGSDAYKQVQRQKLAALIGLCELPSCRRQALLSYFGERQSQPCGNCDNCLEPPETTDGTVLAQKALSAAYRTGQRFGASYIIDVLLGRSNERIERAEHDKLPVFGIGKDTDETTWKGVFRQLTASGYLAGDDEGYGSLQLTEQARPLLRGEEKFAVRLPSKETRQKAKPKRASRSAELVNDADRALFEDLRNLRRDLAVRNKLPPYLICSDVTLAELALFRPTDDAGLADITGLGTSKIRRYGANFLAVIGKHPARAAST</sequence>
<keyword evidence="11" id="KW-0238">DNA-binding</keyword>
<evidence type="ECO:0000256" key="8">
    <source>
        <dbReference type="ARBA" id="ARBA00022806"/>
    </source>
</evidence>
<name>A0A120CYD4_HYPSL</name>
<dbReference type="GO" id="GO:0030894">
    <property type="term" value="C:replisome"/>
    <property type="evidence" value="ECO:0007669"/>
    <property type="project" value="TreeGrafter"/>
</dbReference>
<evidence type="ECO:0000259" key="18">
    <source>
        <dbReference type="PROSITE" id="PS51192"/>
    </source>
</evidence>
<dbReference type="NCBIfam" id="TIGR00614">
    <property type="entry name" value="recQ_fam"/>
    <property type="match status" value="1"/>
</dbReference>
<evidence type="ECO:0000256" key="16">
    <source>
        <dbReference type="NCBIfam" id="TIGR01389"/>
    </source>
</evidence>
<keyword evidence="12" id="KW-0233">DNA recombination</keyword>
<keyword evidence="8 20" id="KW-0347">Helicase</keyword>
<evidence type="ECO:0000256" key="9">
    <source>
        <dbReference type="ARBA" id="ARBA00022833"/>
    </source>
</evidence>
<dbReference type="PATRIC" id="fig|121290.4.peg.1515"/>
<dbReference type="GO" id="GO:0005737">
    <property type="term" value="C:cytoplasm"/>
    <property type="evidence" value="ECO:0007669"/>
    <property type="project" value="TreeGrafter"/>
</dbReference>
<dbReference type="GO" id="GO:0006281">
    <property type="term" value="P:DNA repair"/>
    <property type="evidence" value="ECO:0007669"/>
    <property type="project" value="UniProtKB-KW"/>
</dbReference>
<dbReference type="PROSITE" id="PS50967">
    <property type="entry name" value="HRDC"/>
    <property type="match status" value="1"/>
</dbReference>
<dbReference type="InterPro" id="IPR032284">
    <property type="entry name" value="RecQ_Zn-bd"/>
</dbReference>
<evidence type="ECO:0000256" key="5">
    <source>
        <dbReference type="ARBA" id="ARBA00022741"/>
    </source>
</evidence>
<dbReference type="GO" id="GO:0046872">
    <property type="term" value="F:metal ion binding"/>
    <property type="evidence" value="ECO:0007669"/>
    <property type="project" value="UniProtKB-KW"/>
</dbReference>
<evidence type="ECO:0000313" key="21">
    <source>
        <dbReference type="Proteomes" id="UP000059074"/>
    </source>
</evidence>
<dbReference type="InterPro" id="IPR001650">
    <property type="entry name" value="Helicase_C-like"/>
</dbReference>
<evidence type="ECO:0000256" key="12">
    <source>
        <dbReference type="ARBA" id="ARBA00023172"/>
    </source>
</evidence>
<dbReference type="Pfam" id="PF00270">
    <property type="entry name" value="DEAD"/>
    <property type="match status" value="1"/>
</dbReference>
<dbReference type="InterPro" id="IPR027417">
    <property type="entry name" value="P-loop_NTPase"/>
</dbReference>
<dbReference type="GO" id="GO:0043138">
    <property type="term" value="F:3'-5' DNA helicase activity"/>
    <property type="evidence" value="ECO:0007669"/>
    <property type="project" value="UniProtKB-EC"/>
</dbReference>
<dbReference type="EC" id="5.6.2.4" evidence="16"/>
<dbReference type="NCBIfam" id="TIGR01389">
    <property type="entry name" value="recQ"/>
    <property type="match status" value="1"/>
</dbReference>
<evidence type="ECO:0000256" key="11">
    <source>
        <dbReference type="ARBA" id="ARBA00023125"/>
    </source>
</evidence>
<dbReference type="GO" id="GO:0006260">
    <property type="term" value="P:DNA replication"/>
    <property type="evidence" value="ECO:0007669"/>
    <property type="project" value="InterPro"/>
</dbReference>
<dbReference type="Pfam" id="PF16124">
    <property type="entry name" value="RecQ_Zn_bind"/>
    <property type="match status" value="1"/>
</dbReference>
<evidence type="ECO:0000256" key="10">
    <source>
        <dbReference type="ARBA" id="ARBA00022840"/>
    </source>
</evidence>
<dbReference type="InterPro" id="IPR014001">
    <property type="entry name" value="Helicase_ATP-bd"/>
</dbReference>
<dbReference type="GO" id="GO:0003677">
    <property type="term" value="F:DNA binding"/>
    <property type="evidence" value="ECO:0007669"/>
    <property type="project" value="UniProtKB-KW"/>
</dbReference>
<dbReference type="InterPro" id="IPR018982">
    <property type="entry name" value="RQC_domain"/>
</dbReference>
<evidence type="ECO:0000256" key="7">
    <source>
        <dbReference type="ARBA" id="ARBA00022801"/>
    </source>
</evidence>
<dbReference type="SUPFAM" id="SSF47819">
    <property type="entry name" value="HRDC-like"/>
    <property type="match status" value="1"/>
</dbReference>
<keyword evidence="14" id="KW-0413">Isomerase</keyword>
<dbReference type="SMART" id="SM00490">
    <property type="entry name" value="HELICc"/>
    <property type="match status" value="1"/>
</dbReference>
<evidence type="ECO:0000256" key="14">
    <source>
        <dbReference type="ARBA" id="ARBA00023235"/>
    </source>
</evidence>
<reference evidence="20 21" key="1">
    <citation type="submission" date="2015-10" db="EMBL/GenBank/DDBJ databases">
        <title>Transcriptomic analysis of a linuron degrading triple-species bacterial consortium.</title>
        <authorList>
            <person name="Albers P."/>
        </authorList>
    </citation>
    <scope>NUCLEOTIDE SEQUENCE [LARGE SCALE GENOMIC DNA]</scope>
    <source>
        <strain evidence="20 21">WDL6</strain>
    </source>
</reference>
<accession>A0A120CYD4</accession>
<keyword evidence="21" id="KW-1185">Reference proteome</keyword>
<keyword evidence="5" id="KW-0547">Nucleotide-binding</keyword>
<dbReference type="FunFam" id="3.40.50.300:FF:000156">
    <property type="entry name" value="ATP-dependent DNA helicase recQ"/>
    <property type="match status" value="1"/>
</dbReference>
<dbReference type="PROSITE" id="PS51194">
    <property type="entry name" value="HELICASE_CTER"/>
    <property type="match status" value="1"/>
</dbReference>
<dbReference type="GO" id="GO:0009378">
    <property type="term" value="F:four-way junction helicase activity"/>
    <property type="evidence" value="ECO:0007669"/>
    <property type="project" value="TreeGrafter"/>
</dbReference>
<evidence type="ECO:0000256" key="3">
    <source>
        <dbReference type="ARBA" id="ARBA00005446"/>
    </source>
</evidence>
<evidence type="ECO:0000313" key="20">
    <source>
        <dbReference type="EMBL" id="KWT72345.1"/>
    </source>
</evidence>
<protein>
    <recommendedName>
        <fullName evidence="16">DNA helicase RecQ</fullName>
        <ecNumber evidence="16">5.6.2.4</ecNumber>
    </recommendedName>
</protein>
<dbReference type="SMART" id="SM00956">
    <property type="entry name" value="RQC"/>
    <property type="match status" value="1"/>
</dbReference>
<dbReference type="Pfam" id="PF09382">
    <property type="entry name" value="RQC"/>
    <property type="match status" value="1"/>
</dbReference>
<dbReference type="GO" id="GO:0009432">
    <property type="term" value="P:SOS response"/>
    <property type="evidence" value="ECO:0007669"/>
    <property type="project" value="UniProtKB-UniRule"/>
</dbReference>
<dbReference type="PROSITE" id="PS51192">
    <property type="entry name" value="HELICASE_ATP_BIND_1"/>
    <property type="match status" value="1"/>
</dbReference>
<comment type="cofactor">
    <cofactor evidence="2">
        <name>Zn(2+)</name>
        <dbReference type="ChEBI" id="CHEBI:29105"/>
    </cofactor>
</comment>
<evidence type="ECO:0000259" key="19">
    <source>
        <dbReference type="PROSITE" id="PS51194"/>
    </source>
</evidence>
<dbReference type="GO" id="GO:0005524">
    <property type="term" value="F:ATP binding"/>
    <property type="evidence" value="ECO:0007669"/>
    <property type="project" value="UniProtKB-KW"/>
</dbReference>
<keyword evidence="10" id="KW-0067">ATP-binding</keyword>
<dbReference type="SMART" id="SM00341">
    <property type="entry name" value="HRDC"/>
    <property type="match status" value="1"/>
</dbReference>
<comment type="catalytic activity">
    <reaction evidence="15">
        <text>Couples ATP hydrolysis with the unwinding of duplex DNA by translocating in the 3'-5' direction.</text>
        <dbReference type="EC" id="5.6.2.4"/>
    </reaction>
</comment>
<dbReference type="Pfam" id="PF00570">
    <property type="entry name" value="HRDC"/>
    <property type="match status" value="1"/>
</dbReference>
<dbReference type="InterPro" id="IPR002121">
    <property type="entry name" value="HRDC_dom"/>
</dbReference>
<keyword evidence="6" id="KW-0227">DNA damage</keyword>
<dbReference type="InterPro" id="IPR006293">
    <property type="entry name" value="DNA_helicase_ATP-dep_RecQ_bac"/>
</dbReference>
<keyword evidence="9" id="KW-0862">Zinc</keyword>
<dbReference type="GO" id="GO:0006310">
    <property type="term" value="P:DNA recombination"/>
    <property type="evidence" value="ECO:0007669"/>
    <property type="project" value="UniProtKB-UniRule"/>
</dbReference>
<comment type="cofactor">
    <cofactor evidence="1">
        <name>Mg(2+)</name>
        <dbReference type="ChEBI" id="CHEBI:18420"/>
    </cofactor>
</comment>
<dbReference type="SMART" id="SM00487">
    <property type="entry name" value="DEXDc"/>
    <property type="match status" value="1"/>
</dbReference>
<evidence type="ECO:0000256" key="6">
    <source>
        <dbReference type="ARBA" id="ARBA00022763"/>
    </source>
</evidence>
<dbReference type="Gene3D" id="1.10.150.80">
    <property type="entry name" value="HRDC domain"/>
    <property type="match status" value="1"/>
</dbReference>
<dbReference type="GO" id="GO:0016787">
    <property type="term" value="F:hydrolase activity"/>
    <property type="evidence" value="ECO:0007669"/>
    <property type="project" value="UniProtKB-KW"/>
</dbReference>
<dbReference type="Pfam" id="PF00271">
    <property type="entry name" value="Helicase_C"/>
    <property type="match status" value="1"/>
</dbReference>
<dbReference type="CDD" id="cd18794">
    <property type="entry name" value="SF2_C_RecQ"/>
    <property type="match status" value="1"/>
</dbReference>
<dbReference type="PANTHER" id="PTHR13710">
    <property type="entry name" value="DNA HELICASE RECQ FAMILY MEMBER"/>
    <property type="match status" value="1"/>
</dbReference>
<dbReference type="GO" id="GO:0043590">
    <property type="term" value="C:bacterial nucleoid"/>
    <property type="evidence" value="ECO:0007669"/>
    <property type="project" value="TreeGrafter"/>
</dbReference>
<dbReference type="SUPFAM" id="SSF52540">
    <property type="entry name" value="P-loop containing nucleoside triphosphate hydrolases"/>
    <property type="match status" value="2"/>
</dbReference>
<keyword evidence="13" id="KW-0234">DNA repair</keyword>
<evidence type="ECO:0000256" key="1">
    <source>
        <dbReference type="ARBA" id="ARBA00001946"/>
    </source>
</evidence>